<reference evidence="1 2" key="1">
    <citation type="journal article" date="2013" name="Curr. Biol.">
        <title>The Genome of the Foraminiferan Reticulomyxa filosa.</title>
        <authorList>
            <person name="Glockner G."/>
            <person name="Hulsmann N."/>
            <person name="Schleicher M."/>
            <person name="Noegel A.A."/>
            <person name="Eichinger L."/>
            <person name="Gallinger C."/>
            <person name="Pawlowski J."/>
            <person name="Sierra R."/>
            <person name="Euteneuer U."/>
            <person name="Pillet L."/>
            <person name="Moustafa A."/>
            <person name="Platzer M."/>
            <person name="Groth M."/>
            <person name="Szafranski K."/>
            <person name="Schliwa M."/>
        </authorList>
    </citation>
    <scope>NUCLEOTIDE SEQUENCE [LARGE SCALE GENOMIC DNA]</scope>
</reference>
<evidence type="ECO:0000313" key="2">
    <source>
        <dbReference type="Proteomes" id="UP000023152"/>
    </source>
</evidence>
<dbReference type="AlphaFoldDB" id="X6MK43"/>
<name>X6MK43_RETFI</name>
<accession>X6MK43</accession>
<protein>
    <submittedName>
        <fullName evidence="1">Uncharacterized protein</fullName>
    </submittedName>
</protein>
<organism evidence="1 2">
    <name type="scientific">Reticulomyxa filosa</name>
    <dbReference type="NCBI Taxonomy" id="46433"/>
    <lineage>
        <taxon>Eukaryota</taxon>
        <taxon>Sar</taxon>
        <taxon>Rhizaria</taxon>
        <taxon>Retaria</taxon>
        <taxon>Foraminifera</taxon>
        <taxon>Monothalamids</taxon>
        <taxon>Reticulomyxidae</taxon>
        <taxon>Reticulomyxa</taxon>
    </lineage>
</organism>
<feature type="non-terminal residue" evidence="1">
    <location>
        <position position="1"/>
    </location>
</feature>
<dbReference type="Proteomes" id="UP000023152">
    <property type="component" value="Unassembled WGS sequence"/>
</dbReference>
<proteinExistence type="predicted"/>
<sequence>IKKSNISQNIDKFFSAEKSIGNLKKSFAFSFDFIQKNLTAPFWDLFLHMSKTTTAALDLDFFAILVSDRKKVCRDEDCTKIWIQLKILTEERLDNLKRCFPSYQLDDIVDHIRYGRWDKIEEFNIKVAEEVKEIPLDILF</sequence>
<dbReference type="EMBL" id="ASPP01020365">
    <property type="protein sequence ID" value="ETO13827.1"/>
    <property type="molecule type" value="Genomic_DNA"/>
</dbReference>
<evidence type="ECO:0000313" key="1">
    <source>
        <dbReference type="EMBL" id="ETO13827.1"/>
    </source>
</evidence>
<keyword evidence="2" id="KW-1185">Reference proteome</keyword>
<gene>
    <name evidence="1" type="ORF">RFI_23538</name>
</gene>
<comment type="caution">
    <text evidence="1">The sequence shown here is derived from an EMBL/GenBank/DDBJ whole genome shotgun (WGS) entry which is preliminary data.</text>
</comment>